<organism evidence="2 3">
    <name type="scientific">Rhamnusium bicolor</name>
    <dbReference type="NCBI Taxonomy" id="1586634"/>
    <lineage>
        <taxon>Eukaryota</taxon>
        <taxon>Metazoa</taxon>
        <taxon>Ecdysozoa</taxon>
        <taxon>Arthropoda</taxon>
        <taxon>Hexapoda</taxon>
        <taxon>Insecta</taxon>
        <taxon>Pterygota</taxon>
        <taxon>Neoptera</taxon>
        <taxon>Endopterygota</taxon>
        <taxon>Coleoptera</taxon>
        <taxon>Polyphaga</taxon>
        <taxon>Cucujiformia</taxon>
        <taxon>Chrysomeloidea</taxon>
        <taxon>Cerambycidae</taxon>
        <taxon>Lepturinae</taxon>
        <taxon>Rhagiini</taxon>
        <taxon>Rhamnusium</taxon>
    </lineage>
</organism>
<evidence type="ECO:0000313" key="3">
    <source>
        <dbReference type="Proteomes" id="UP001162156"/>
    </source>
</evidence>
<evidence type="ECO:0000256" key="1">
    <source>
        <dbReference type="SAM" id="MobiDB-lite"/>
    </source>
</evidence>
<dbReference type="Proteomes" id="UP001162156">
    <property type="component" value="Unassembled WGS sequence"/>
</dbReference>
<keyword evidence="3" id="KW-1185">Reference proteome</keyword>
<gene>
    <name evidence="2" type="ORF">NQ314_016024</name>
</gene>
<protein>
    <submittedName>
        <fullName evidence="2">Uncharacterized protein</fullName>
    </submittedName>
</protein>
<reference evidence="2" key="1">
    <citation type="journal article" date="2023" name="Insect Mol. Biol.">
        <title>Genome sequencing provides insights into the evolution of gene families encoding plant cell wall-degrading enzymes in longhorned beetles.</title>
        <authorList>
            <person name="Shin N.R."/>
            <person name="Okamura Y."/>
            <person name="Kirsch R."/>
            <person name="Pauchet Y."/>
        </authorList>
    </citation>
    <scope>NUCLEOTIDE SEQUENCE</scope>
    <source>
        <strain evidence="2">RBIC_L_NR</strain>
    </source>
</reference>
<name>A0AAV8WXZ1_9CUCU</name>
<sequence length="240" mass="27306">MAGPKWNYRDLKQMDYADYLNIFEDIPSGEESKGDLEADDVDDIDAQNLQEDQIILEDIIDVVDMNDGNNDSTSCDNDDCEFSAEDNIPLSQCQHLENSGIFPKIVGLATYQRMQPVDIFLCLFPNALFEHIVYETNLYATQASAHTGCLLYLGLLEQHQRPHVEEDQLVKYPSTDSNTGSPRKNEIKPPTCQLIQVLEDVHYVALRQSNTELDGPTQHVVLDYASIKKNCFMKYNSKNY</sequence>
<dbReference type="AlphaFoldDB" id="A0AAV8WXZ1"/>
<proteinExistence type="predicted"/>
<comment type="caution">
    <text evidence="2">The sequence shown here is derived from an EMBL/GenBank/DDBJ whole genome shotgun (WGS) entry which is preliminary data.</text>
</comment>
<evidence type="ECO:0000313" key="2">
    <source>
        <dbReference type="EMBL" id="KAJ8931110.1"/>
    </source>
</evidence>
<feature type="region of interest" description="Disordered" evidence="1">
    <location>
        <begin position="165"/>
        <end position="186"/>
    </location>
</feature>
<accession>A0AAV8WXZ1</accession>
<dbReference type="EMBL" id="JANEYF010004465">
    <property type="protein sequence ID" value="KAJ8931110.1"/>
    <property type="molecule type" value="Genomic_DNA"/>
</dbReference>